<dbReference type="Proteomes" id="UP000026961">
    <property type="component" value="Chromosome 7"/>
</dbReference>
<dbReference type="HOGENOM" id="CLU_123053_0_0_1"/>
<dbReference type="AlphaFoldDB" id="A0A0E0AK95"/>
<keyword evidence="2" id="KW-1185">Reference proteome</keyword>
<reference evidence="1" key="1">
    <citation type="submission" date="2015-04" db="UniProtKB">
        <authorList>
            <consortium name="EnsemblPlants"/>
        </authorList>
    </citation>
    <scope>IDENTIFICATION</scope>
</reference>
<dbReference type="Gramene" id="OGLUM07G15040.1">
    <property type="protein sequence ID" value="OGLUM07G15040.1"/>
    <property type="gene ID" value="OGLUM07G15040"/>
</dbReference>
<evidence type="ECO:0000313" key="1">
    <source>
        <dbReference type="EnsemblPlants" id="OGLUM07G15040.1"/>
    </source>
</evidence>
<accession>A0A0E0AK95</accession>
<sequence>MPSVNGDSSADTTTRRNAEDFLAILLKVVSSPEVAGIDASGVVSGGGLRSLGADWNLIAAWRGLGNSGNGKDSPAMVDNVGFTATARLGGGMLREGAWVWIKRDGVKRRFARHDVGSKERERFGDGDDSSATTSVVFFAIDDENVGDREA</sequence>
<organism evidence="1">
    <name type="scientific">Oryza glumipatula</name>
    <dbReference type="NCBI Taxonomy" id="40148"/>
    <lineage>
        <taxon>Eukaryota</taxon>
        <taxon>Viridiplantae</taxon>
        <taxon>Streptophyta</taxon>
        <taxon>Embryophyta</taxon>
        <taxon>Tracheophyta</taxon>
        <taxon>Spermatophyta</taxon>
        <taxon>Magnoliopsida</taxon>
        <taxon>Liliopsida</taxon>
        <taxon>Poales</taxon>
        <taxon>Poaceae</taxon>
        <taxon>BOP clade</taxon>
        <taxon>Oryzoideae</taxon>
        <taxon>Oryzeae</taxon>
        <taxon>Oryzinae</taxon>
        <taxon>Oryza</taxon>
    </lineage>
</organism>
<reference evidence="1" key="2">
    <citation type="submission" date="2018-05" db="EMBL/GenBank/DDBJ databases">
        <title>OgluRS3 (Oryza glumaepatula Reference Sequence Version 3).</title>
        <authorList>
            <person name="Zhang J."/>
            <person name="Kudrna D."/>
            <person name="Lee S."/>
            <person name="Talag J."/>
            <person name="Welchert J."/>
            <person name="Wing R.A."/>
        </authorList>
    </citation>
    <scope>NUCLEOTIDE SEQUENCE [LARGE SCALE GENOMIC DNA]</scope>
</reference>
<name>A0A0E0AK95_9ORYZ</name>
<evidence type="ECO:0000313" key="2">
    <source>
        <dbReference type="Proteomes" id="UP000026961"/>
    </source>
</evidence>
<protein>
    <submittedName>
        <fullName evidence="1">Uncharacterized protein</fullName>
    </submittedName>
</protein>
<proteinExistence type="predicted"/>
<dbReference type="EnsemblPlants" id="OGLUM07G15040.1">
    <property type="protein sequence ID" value="OGLUM07G15040.1"/>
    <property type="gene ID" value="OGLUM07G15040"/>
</dbReference>